<dbReference type="GO" id="GO:0005615">
    <property type="term" value="C:extracellular space"/>
    <property type="evidence" value="ECO:0007669"/>
    <property type="project" value="TreeGrafter"/>
</dbReference>
<organism evidence="9 10">
    <name type="scientific">Arenibacter palladensis</name>
    <dbReference type="NCBI Taxonomy" id="237373"/>
    <lineage>
        <taxon>Bacteria</taxon>
        <taxon>Pseudomonadati</taxon>
        <taxon>Bacteroidota</taxon>
        <taxon>Flavobacteriia</taxon>
        <taxon>Flavobacteriales</taxon>
        <taxon>Flavobacteriaceae</taxon>
        <taxon>Arenibacter</taxon>
    </lineage>
</organism>
<keyword evidence="6" id="KW-0482">Metalloprotease</keyword>
<dbReference type="Pfam" id="PF00246">
    <property type="entry name" value="Peptidase_M14"/>
    <property type="match status" value="1"/>
</dbReference>
<dbReference type="InterPro" id="IPR000834">
    <property type="entry name" value="Peptidase_M14"/>
</dbReference>
<dbReference type="CDD" id="cd06239">
    <property type="entry name" value="M14-like"/>
    <property type="match status" value="1"/>
</dbReference>
<dbReference type="GO" id="GO:0006508">
    <property type="term" value="P:proteolysis"/>
    <property type="evidence" value="ECO:0007669"/>
    <property type="project" value="UniProtKB-KW"/>
</dbReference>
<dbReference type="PANTHER" id="PTHR11705:SF143">
    <property type="entry name" value="SLL0236 PROTEIN"/>
    <property type="match status" value="1"/>
</dbReference>
<dbReference type="PROSITE" id="PS52035">
    <property type="entry name" value="PEPTIDASE_M14"/>
    <property type="match status" value="1"/>
</dbReference>
<protein>
    <submittedName>
        <fullName evidence="9">Zinc carboxypeptidase</fullName>
    </submittedName>
</protein>
<evidence type="ECO:0000256" key="7">
    <source>
        <dbReference type="PROSITE-ProRule" id="PRU01379"/>
    </source>
</evidence>
<keyword evidence="4" id="KW-0378">Hydrolase</keyword>
<dbReference type="SUPFAM" id="SSF53187">
    <property type="entry name" value="Zn-dependent exopeptidases"/>
    <property type="match status" value="1"/>
</dbReference>
<keyword evidence="3" id="KW-0645">Protease</keyword>
<dbReference type="Proteomes" id="UP000184406">
    <property type="component" value="Unassembled WGS sequence"/>
</dbReference>
<keyword evidence="5" id="KW-0862">Zinc</keyword>
<dbReference type="SMART" id="SM00631">
    <property type="entry name" value="Zn_pept"/>
    <property type="match status" value="1"/>
</dbReference>
<gene>
    <name evidence="9" type="ORF">SAMN03080594_102512</name>
</gene>
<evidence type="ECO:0000256" key="3">
    <source>
        <dbReference type="ARBA" id="ARBA00022670"/>
    </source>
</evidence>
<feature type="domain" description="Peptidase M14" evidence="8">
    <location>
        <begin position="30"/>
        <end position="346"/>
    </location>
</feature>
<comment type="cofactor">
    <cofactor evidence="1">
        <name>Zn(2+)</name>
        <dbReference type="ChEBI" id="CHEBI:29105"/>
    </cofactor>
</comment>
<accession>A0A1M4YN98</accession>
<evidence type="ECO:0000259" key="8">
    <source>
        <dbReference type="PROSITE" id="PS52035"/>
    </source>
</evidence>
<evidence type="ECO:0000313" key="9">
    <source>
        <dbReference type="EMBL" id="SHF07260.1"/>
    </source>
</evidence>
<sequence length="389" mass="44082">MLPLHGSIKTIVLRMPLNYNAIKEETIKGRYVTDKDIDPFLNTVAKDFIIQIEGLSVEERAIKSIVLGKGKLKILMWSQMHGNESTTTKAVLDLINFLKSGSDLASSILKNCTLKIVPILNPDGAMAYTRVNANGVDLNRDAQDRTQPESIVLRKIYEDFKPNYCFNLHDQRTIFNVGNTPKPATVSFLAPAHDPERSISKTRGISMQLIVAMNQELQKFIPGQVGRYDDGFNSNCVGDTFQMLNIPTILFESGHFPGDYDREETRKYIFTAMLKAIEVISKGTIDQYHMDSYFNIPDNNKLFFDVIIKNIHILEPKYELGSSAAIQFVETLINGKIEFKGKLEEIGDLQGKFGHRTYNCLYSKDLKELQDNPELLDLLRANGIFFQKI</sequence>
<keyword evidence="9" id="KW-0121">Carboxypeptidase</keyword>
<comment type="similarity">
    <text evidence="2 7">Belongs to the peptidase M14 family.</text>
</comment>
<evidence type="ECO:0000256" key="6">
    <source>
        <dbReference type="ARBA" id="ARBA00023049"/>
    </source>
</evidence>
<feature type="active site" description="Proton donor/acceptor" evidence="7">
    <location>
        <position position="319"/>
    </location>
</feature>
<dbReference type="GO" id="GO:0008270">
    <property type="term" value="F:zinc ion binding"/>
    <property type="evidence" value="ECO:0007669"/>
    <property type="project" value="InterPro"/>
</dbReference>
<dbReference type="EMBL" id="FQUX01000002">
    <property type="protein sequence ID" value="SHF07260.1"/>
    <property type="molecule type" value="Genomic_DNA"/>
</dbReference>
<reference evidence="10" key="1">
    <citation type="submission" date="2016-11" db="EMBL/GenBank/DDBJ databases">
        <authorList>
            <person name="Varghese N."/>
            <person name="Submissions S."/>
        </authorList>
    </citation>
    <scope>NUCLEOTIDE SEQUENCE [LARGE SCALE GENOMIC DNA]</scope>
    <source>
        <strain evidence="10">DSM 17539</strain>
    </source>
</reference>
<dbReference type="Gene3D" id="3.40.630.10">
    <property type="entry name" value="Zn peptidases"/>
    <property type="match status" value="1"/>
</dbReference>
<dbReference type="GO" id="GO:0004181">
    <property type="term" value="F:metallocarboxypeptidase activity"/>
    <property type="evidence" value="ECO:0007669"/>
    <property type="project" value="InterPro"/>
</dbReference>
<evidence type="ECO:0000256" key="5">
    <source>
        <dbReference type="ARBA" id="ARBA00022833"/>
    </source>
</evidence>
<evidence type="ECO:0000256" key="4">
    <source>
        <dbReference type="ARBA" id="ARBA00022801"/>
    </source>
</evidence>
<proteinExistence type="inferred from homology"/>
<dbReference type="AlphaFoldDB" id="A0A1M4YN98"/>
<evidence type="ECO:0000256" key="2">
    <source>
        <dbReference type="ARBA" id="ARBA00005988"/>
    </source>
</evidence>
<evidence type="ECO:0000313" key="10">
    <source>
        <dbReference type="Proteomes" id="UP000184406"/>
    </source>
</evidence>
<evidence type="ECO:0000256" key="1">
    <source>
        <dbReference type="ARBA" id="ARBA00001947"/>
    </source>
</evidence>
<name>A0A1M4YN98_9FLAO</name>
<dbReference type="PANTHER" id="PTHR11705">
    <property type="entry name" value="PROTEASE FAMILY M14 CARBOXYPEPTIDASE A,B"/>
    <property type="match status" value="1"/>
</dbReference>
<keyword evidence="10" id="KW-1185">Reference proteome</keyword>